<dbReference type="AlphaFoldDB" id="A0A5B8CCX8"/>
<dbReference type="EMBL" id="CP041016">
    <property type="protein sequence ID" value="QDC36472.1"/>
    <property type="molecule type" value="Genomic_DNA"/>
</dbReference>
<protein>
    <submittedName>
        <fullName evidence="1">Uncharacterized protein</fullName>
    </submittedName>
</protein>
<dbReference type="KEGG" id="sufl:FIL70_03645"/>
<sequence length="135" mass="15350">MTYARWPRTLDELRQMSRSYGEAAVAEARWGAVSVWFMDGPKPDELSNSREQAWDAADMVRQHQRYHLRWPRAGGKQWPAPALDGLDPVSRQAAERIAAETLADWERAGCPRLSAHSIKQVFQCLLTFPPFRAAA</sequence>
<gene>
    <name evidence="1" type="ORF">FIL70_03645</name>
</gene>
<reference evidence="1 2" key="1">
    <citation type="submission" date="2019-06" db="EMBL/GenBank/DDBJ databases">
        <title>Genome organization and adaptive potential of archetypical organophosphate degarding Sphingobium fuliginis ATCC 27551.</title>
        <authorList>
            <person name="Sarwar A."/>
            <person name="Parthasarathy S."/>
            <person name="Singh C."/>
            <person name="Siddavattam D."/>
        </authorList>
    </citation>
    <scope>NUCLEOTIDE SEQUENCE [LARGE SCALE GENOMIC DNA]</scope>
    <source>
        <strain evidence="1 2">ATCC 27551</strain>
    </source>
</reference>
<name>A0A5B8CCX8_SPHSA</name>
<accession>A0A5B8CCX8</accession>
<proteinExistence type="predicted"/>
<dbReference type="Proteomes" id="UP000311469">
    <property type="component" value="Chromosome cSF1"/>
</dbReference>
<evidence type="ECO:0000313" key="2">
    <source>
        <dbReference type="Proteomes" id="UP000311469"/>
    </source>
</evidence>
<evidence type="ECO:0000313" key="1">
    <source>
        <dbReference type="EMBL" id="QDC36472.1"/>
    </source>
</evidence>
<dbReference type="RefSeq" id="WP_140041665.1">
    <property type="nucleotide sequence ID" value="NZ_CP041016.1"/>
</dbReference>
<organism evidence="1 2">
    <name type="scientific">Sphingobium fuliginis ATCC 27551</name>
    <dbReference type="NCBI Taxonomy" id="1208342"/>
    <lineage>
        <taxon>Bacteria</taxon>
        <taxon>Pseudomonadati</taxon>
        <taxon>Pseudomonadota</taxon>
        <taxon>Alphaproteobacteria</taxon>
        <taxon>Sphingomonadales</taxon>
        <taxon>Sphingomonadaceae</taxon>
        <taxon>Sphingobium</taxon>
    </lineage>
</organism>